<evidence type="ECO:0000313" key="1">
    <source>
        <dbReference type="EMBL" id="PKY54659.1"/>
    </source>
</evidence>
<name>A0A2I1H703_9GLOM</name>
<sequence length="122" mass="13526">MANPILDAIIKYSCLTLPIVLQNNDIATNVLYAVKNMMTIDDPAIVIQWNDPGFNDVPTMPGCRNGIAEQTQNAIVTVFTTNRGIDVKGFNTVFYLEQTMILDNVPSSEWYSGRVCFCRCGA</sequence>
<dbReference type="EMBL" id="LLXI01001655">
    <property type="protein sequence ID" value="PKY54659.1"/>
    <property type="molecule type" value="Genomic_DNA"/>
</dbReference>
<proteinExistence type="predicted"/>
<dbReference type="VEuPathDB" id="FungiDB:FUN_011385"/>
<reference evidence="1 2" key="1">
    <citation type="submission" date="2015-10" db="EMBL/GenBank/DDBJ databases">
        <title>Genome analyses suggest a sexual origin of heterokaryosis in a supposedly ancient asexual fungus.</title>
        <authorList>
            <person name="Ropars J."/>
            <person name="Sedzielewska K."/>
            <person name="Noel J."/>
            <person name="Charron P."/>
            <person name="Farinelli L."/>
            <person name="Marton T."/>
            <person name="Kruger M."/>
            <person name="Pelin A."/>
            <person name="Brachmann A."/>
            <person name="Corradi N."/>
        </authorList>
    </citation>
    <scope>NUCLEOTIDE SEQUENCE [LARGE SCALE GENOMIC DNA]</scope>
    <source>
        <strain evidence="1 2">A4</strain>
    </source>
</reference>
<organism evidence="1 2">
    <name type="scientific">Rhizophagus irregularis</name>
    <dbReference type="NCBI Taxonomy" id="588596"/>
    <lineage>
        <taxon>Eukaryota</taxon>
        <taxon>Fungi</taxon>
        <taxon>Fungi incertae sedis</taxon>
        <taxon>Mucoromycota</taxon>
        <taxon>Glomeromycotina</taxon>
        <taxon>Glomeromycetes</taxon>
        <taxon>Glomerales</taxon>
        <taxon>Glomeraceae</taxon>
        <taxon>Rhizophagus</taxon>
    </lineage>
</organism>
<protein>
    <submittedName>
        <fullName evidence="1">Uncharacterized protein</fullName>
    </submittedName>
</protein>
<gene>
    <name evidence="1" type="ORF">RhiirA4_426930</name>
</gene>
<comment type="caution">
    <text evidence="1">The sequence shown here is derived from an EMBL/GenBank/DDBJ whole genome shotgun (WGS) entry which is preliminary data.</text>
</comment>
<keyword evidence="2" id="KW-1185">Reference proteome</keyword>
<accession>A0A2I1H703</accession>
<dbReference type="AlphaFoldDB" id="A0A2I1H703"/>
<dbReference type="Proteomes" id="UP000234323">
    <property type="component" value="Unassembled WGS sequence"/>
</dbReference>
<evidence type="ECO:0000313" key="2">
    <source>
        <dbReference type="Proteomes" id="UP000234323"/>
    </source>
</evidence>